<dbReference type="PIRSF" id="PIRSF006648">
    <property type="entry name" value="DrrB"/>
    <property type="match status" value="1"/>
</dbReference>
<proteinExistence type="inferred from homology"/>
<keyword evidence="4 5" id="KW-0472">Membrane</keyword>
<dbReference type="InterPro" id="IPR000412">
    <property type="entry name" value="ABC_2_transport"/>
</dbReference>
<evidence type="ECO:0000256" key="4">
    <source>
        <dbReference type="ARBA" id="ARBA00023136"/>
    </source>
</evidence>
<keyword evidence="5" id="KW-1003">Cell membrane</keyword>
<dbReference type="EMBL" id="DVFW01000022">
    <property type="protein sequence ID" value="HIQ80463.1"/>
    <property type="molecule type" value="Genomic_DNA"/>
</dbReference>
<keyword evidence="5" id="KW-0813">Transport</keyword>
<protein>
    <recommendedName>
        <fullName evidence="5">Transport permease protein</fullName>
    </recommendedName>
</protein>
<keyword evidence="2 5" id="KW-0812">Transmembrane</keyword>
<comment type="subcellular location">
    <subcellularLocation>
        <location evidence="5">Cell membrane</location>
        <topology evidence="5">Multi-pass membrane protein</topology>
    </subcellularLocation>
    <subcellularLocation>
        <location evidence="1">Membrane</location>
        <topology evidence="1">Multi-pass membrane protein</topology>
    </subcellularLocation>
</comment>
<sequence length="247" mass="26713">MNKYVKMLKTEIKLSFRGMDMVIFALCLPVVVVVLLGIIYGNQPAFEGASYSFLEQSFGAISTIAICAGGVMGLPLVISDYRQKKILKRYKVTPTSPVLLLAVQVSIYAIYSLLSLILVYLVGSLFFGVRLPGSVGIFLASYLLVMLSTFSIGMLVGGVAPNMKVASIVASVLYFPMLIFSGATLPYEVMPTALQRIADILPLTQGIKLLKAVSLGLSIDVAWLPLVVMVALIIICGGIAVKFFKWE</sequence>
<dbReference type="InterPro" id="IPR013525">
    <property type="entry name" value="ABC2_TM"/>
</dbReference>
<reference evidence="7" key="1">
    <citation type="submission" date="2020-10" db="EMBL/GenBank/DDBJ databases">
        <authorList>
            <person name="Gilroy R."/>
        </authorList>
    </citation>
    <scope>NUCLEOTIDE SEQUENCE</scope>
    <source>
        <strain evidence="7">ChiSjej1B19-3389</strain>
    </source>
</reference>
<dbReference type="AlphaFoldDB" id="A0A9D0ZGZ3"/>
<dbReference type="Proteomes" id="UP000886787">
    <property type="component" value="Unassembled WGS sequence"/>
</dbReference>
<feature type="transmembrane region" description="Helical" evidence="5">
    <location>
        <begin position="168"/>
        <end position="187"/>
    </location>
</feature>
<name>A0A9D0ZGZ3_9FIRM</name>
<gene>
    <name evidence="7" type="ORF">IAD32_04170</name>
</gene>
<feature type="domain" description="ABC transmembrane type-2" evidence="6">
    <location>
        <begin position="20"/>
        <end position="247"/>
    </location>
</feature>
<evidence type="ECO:0000259" key="6">
    <source>
        <dbReference type="PROSITE" id="PS51012"/>
    </source>
</evidence>
<evidence type="ECO:0000256" key="2">
    <source>
        <dbReference type="ARBA" id="ARBA00022692"/>
    </source>
</evidence>
<dbReference type="InterPro" id="IPR047817">
    <property type="entry name" value="ABC2_TM_bact-type"/>
</dbReference>
<feature type="transmembrane region" description="Helical" evidence="5">
    <location>
        <begin position="21"/>
        <end position="40"/>
    </location>
</feature>
<dbReference type="PANTHER" id="PTHR43027:SF2">
    <property type="entry name" value="TRANSPORT PERMEASE PROTEIN"/>
    <property type="match status" value="1"/>
</dbReference>
<dbReference type="PROSITE" id="PS51012">
    <property type="entry name" value="ABC_TM2"/>
    <property type="match status" value="1"/>
</dbReference>
<comment type="caution">
    <text evidence="7">The sequence shown here is derived from an EMBL/GenBank/DDBJ whole genome shotgun (WGS) entry which is preliminary data.</text>
</comment>
<evidence type="ECO:0000256" key="5">
    <source>
        <dbReference type="RuleBase" id="RU361157"/>
    </source>
</evidence>
<feature type="transmembrane region" description="Helical" evidence="5">
    <location>
        <begin position="135"/>
        <end position="156"/>
    </location>
</feature>
<accession>A0A9D0ZGZ3</accession>
<dbReference type="GO" id="GO:0140359">
    <property type="term" value="F:ABC-type transporter activity"/>
    <property type="evidence" value="ECO:0007669"/>
    <property type="project" value="InterPro"/>
</dbReference>
<dbReference type="GO" id="GO:0043190">
    <property type="term" value="C:ATP-binding cassette (ABC) transporter complex"/>
    <property type="evidence" value="ECO:0007669"/>
    <property type="project" value="InterPro"/>
</dbReference>
<evidence type="ECO:0000313" key="8">
    <source>
        <dbReference type="Proteomes" id="UP000886787"/>
    </source>
</evidence>
<organism evidence="7 8">
    <name type="scientific">Candidatus Scatavimonas merdigallinarum</name>
    <dbReference type="NCBI Taxonomy" id="2840914"/>
    <lineage>
        <taxon>Bacteria</taxon>
        <taxon>Bacillati</taxon>
        <taxon>Bacillota</taxon>
        <taxon>Clostridia</taxon>
        <taxon>Eubacteriales</taxon>
        <taxon>Oscillospiraceae</taxon>
        <taxon>Oscillospiraceae incertae sedis</taxon>
        <taxon>Candidatus Scatavimonas</taxon>
    </lineage>
</organism>
<keyword evidence="3 5" id="KW-1133">Transmembrane helix</keyword>
<feature type="transmembrane region" description="Helical" evidence="5">
    <location>
        <begin position="98"/>
        <end position="123"/>
    </location>
</feature>
<dbReference type="InterPro" id="IPR052902">
    <property type="entry name" value="ABC-2_transporter"/>
</dbReference>
<evidence type="ECO:0000313" key="7">
    <source>
        <dbReference type="EMBL" id="HIQ80463.1"/>
    </source>
</evidence>
<evidence type="ECO:0000256" key="1">
    <source>
        <dbReference type="ARBA" id="ARBA00004141"/>
    </source>
</evidence>
<reference evidence="7" key="2">
    <citation type="journal article" date="2021" name="PeerJ">
        <title>Extensive microbial diversity within the chicken gut microbiome revealed by metagenomics and culture.</title>
        <authorList>
            <person name="Gilroy R."/>
            <person name="Ravi A."/>
            <person name="Getino M."/>
            <person name="Pursley I."/>
            <person name="Horton D.L."/>
            <person name="Alikhan N.F."/>
            <person name="Baker D."/>
            <person name="Gharbi K."/>
            <person name="Hall N."/>
            <person name="Watson M."/>
            <person name="Adriaenssens E.M."/>
            <person name="Foster-Nyarko E."/>
            <person name="Jarju S."/>
            <person name="Secka A."/>
            <person name="Antonio M."/>
            <person name="Oren A."/>
            <person name="Chaudhuri R.R."/>
            <person name="La Ragione R."/>
            <person name="Hildebrand F."/>
            <person name="Pallen M.J."/>
        </authorList>
    </citation>
    <scope>NUCLEOTIDE SEQUENCE</scope>
    <source>
        <strain evidence="7">ChiSjej1B19-3389</strain>
    </source>
</reference>
<dbReference type="PANTHER" id="PTHR43027">
    <property type="entry name" value="DOXORUBICIN RESISTANCE ABC TRANSPORTER PERMEASE PROTEIN DRRC-RELATED"/>
    <property type="match status" value="1"/>
</dbReference>
<dbReference type="Pfam" id="PF01061">
    <property type="entry name" value="ABC2_membrane"/>
    <property type="match status" value="1"/>
</dbReference>
<dbReference type="PRINTS" id="PR00164">
    <property type="entry name" value="ABC2TRNSPORT"/>
</dbReference>
<feature type="transmembrane region" description="Helical" evidence="5">
    <location>
        <begin position="222"/>
        <end position="244"/>
    </location>
</feature>
<evidence type="ECO:0000256" key="3">
    <source>
        <dbReference type="ARBA" id="ARBA00022989"/>
    </source>
</evidence>
<feature type="transmembrane region" description="Helical" evidence="5">
    <location>
        <begin position="60"/>
        <end position="78"/>
    </location>
</feature>
<comment type="similarity">
    <text evidence="5">Belongs to the ABC-2 integral membrane protein family.</text>
</comment>